<dbReference type="EC" id="2.1.1.77" evidence="7"/>
<keyword evidence="9" id="KW-1185">Reference proteome</keyword>
<comment type="function">
    <text evidence="7">Catalyzes the methyl esterification of L-isoaspartyl residues in peptides and proteins that result from spontaneous decomposition of normal L-aspartyl and L-asparaginyl residues. It plays a role in the repair and/or degradation of damaged proteins.</text>
</comment>
<keyword evidence="4 7" id="KW-0489">Methyltransferase</keyword>
<dbReference type="SUPFAM" id="SSF53335">
    <property type="entry name" value="S-adenosyl-L-methionine-dependent methyltransferases"/>
    <property type="match status" value="1"/>
</dbReference>
<evidence type="ECO:0000256" key="4">
    <source>
        <dbReference type="ARBA" id="ARBA00022603"/>
    </source>
</evidence>
<dbReference type="PANTHER" id="PTHR11579:SF0">
    <property type="entry name" value="PROTEIN-L-ISOASPARTATE(D-ASPARTATE) O-METHYLTRANSFERASE"/>
    <property type="match status" value="1"/>
</dbReference>
<feature type="active site" evidence="7">
    <location>
        <position position="50"/>
    </location>
</feature>
<dbReference type="EMBL" id="CP007389">
    <property type="protein sequence ID" value="APT74567.1"/>
    <property type="molecule type" value="Genomic_DNA"/>
</dbReference>
<sequence length="198" mass="22357">MYEHLKRYGVSKNIIEAMNKIDRKYFVPENVKDLAYDDIPLPIGFGQTISAPHMVGIMCKELDLKEKDKVLEIGTGSGYNAAVMSLLVGKSGHIYTIERIKQLYKIATKRFKQFGLTNITCILGDGKEGFEEYAPFDKIVVTCYSKFVPNKLLEQLSDNGILLIPVGDEFVQVLKKIKKINGQISEEDLLHVKFVPLV</sequence>
<dbReference type="RefSeq" id="WP_012057883.1">
    <property type="nucleotide sequence ID" value="NZ_CP007389.1"/>
</dbReference>
<evidence type="ECO:0000313" key="8">
    <source>
        <dbReference type="EMBL" id="APT74567.1"/>
    </source>
</evidence>
<keyword evidence="3 7" id="KW-0963">Cytoplasm</keyword>
<evidence type="ECO:0000256" key="3">
    <source>
        <dbReference type="ARBA" id="ARBA00022490"/>
    </source>
</evidence>
<comment type="similarity">
    <text evidence="2 7">Belongs to the methyltransferase superfamily. L-isoaspartyl/D-aspartyl protein methyltransferase family.</text>
</comment>
<evidence type="ECO:0000256" key="7">
    <source>
        <dbReference type="HAMAP-Rule" id="MF_00090"/>
    </source>
</evidence>
<dbReference type="HAMAP" id="MF_00090">
    <property type="entry name" value="PIMT"/>
    <property type="match status" value="1"/>
</dbReference>
<organism evidence="8 9">
    <name type="scientific">Thermosipho melanesiensis</name>
    <dbReference type="NCBI Taxonomy" id="46541"/>
    <lineage>
        <taxon>Bacteria</taxon>
        <taxon>Thermotogati</taxon>
        <taxon>Thermotogota</taxon>
        <taxon>Thermotogae</taxon>
        <taxon>Thermotogales</taxon>
        <taxon>Fervidobacteriaceae</taxon>
        <taxon>Thermosipho</taxon>
    </lineage>
</organism>
<comment type="subcellular location">
    <subcellularLocation>
        <location evidence="1 7">Cytoplasm</location>
    </subcellularLocation>
</comment>
<dbReference type="NCBIfam" id="NF001453">
    <property type="entry name" value="PRK00312.1"/>
    <property type="match status" value="1"/>
</dbReference>
<dbReference type="Gene3D" id="3.40.50.150">
    <property type="entry name" value="Vaccinia Virus protein VP39"/>
    <property type="match status" value="1"/>
</dbReference>
<evidence type="ECO:0000313" key="9">
    <source>
        <dbReference type="Proteomes" id="UP000185490"/>
    </source>
</evidence>
<keyword evidence="5 7" id="KW-0808">Transferase</keyword>
<dbReference type="PROSITE" id="PS01279">
    <property type="entry name" value="PCMT"/>
    <property type="match status" value="1"/>
</dbReference>
<dbReference type="NCBIfam" id="TIGR00080">
    <property type="entry name" value="pimt"/>
    <property type="match status" value="1"/>
</dbReference>
<accession>A0ABN4V3M9</accession>
<protein>
    <recommendedName>
        <fullName evidence="7">Protein-L-isoaspartate O-methyltransferase</fullName>
        <ecNumber evidence="7">2.1.1.77</ecNumber>
    </recommendedName>
    <alternativeName>
        <fullName evidence="7">L-isoaspartyl protein carboxyl methyltransferase</fullName>
    </alternativeName>
    <alternativeName>
        <fullName evidence="7">Protein L-isoaspartyl methyltransferase</fullName>
    </alternativeName>
    <alternativeName>
        <fullName evidence="7">Protein-beta-aspartate methyltransferase</fullName>
        <shortName evidence="7">PIMT</shortName>
    </alternativeName>
</protein>
<proteinExistence type="inferred from homology"/>
<dbReference type="Proteomes" id="UP000185490">
    <property type="component" value="Chromosome"/>
</dbReference>
<dbReference type="PANTHER" id="PTHR11579">
    <property type="entry name" value="PROTEIN-L-ISOASPARTATE O-METHYLTRANSFERASE"/>
    <property type="match status" value="1"/>
</dbReference>
<evidence type="ECO:0000256" key="1">
    <source>
        <dbReference type="ARBA" id="ARBA00004496"/>
    </source>
</evidence>
<evidence type="ECO:0000256" key="2">
    <source>
        <dbReference type="ARBA" id="ARBA00005369"/>
    </source>
</evidence>
<dbReference type="Pfam" id="PF01135">
    <property type="entry name" value="PCMT"/>
    <property type="match status" value="1"/>
</dbReference>
<keyword evidence="6 7" id="KW-0949">S-adenosyl-L-methionine</keyword>
<dbReference type="CDD" id="cd02440">
    <property type="entry name" value="AdoMet_MTases"/>
    <property type="match status" value="1"/>
</dbReference>
<evidence type="ECO:0000256" key="5">
    <source>
        <dbReference type="ARBA" id="ARBA00022679"/>
    </source>
</evidence>
<comment type="catalytic activity">
    <reaction evidence="7">
        <text>[protein]-L-isoaspartate + S-adenosyl-L-methionine = [protein]-L-isoaspartate alpha-methyl ester + S-adenosyl-L-homocysteine</text>
        <dbReference type="Rhea" id="RHEA:12705"/>
        <dbReference type="Rhea" id="RHEA-COMP:12143"/>
        <dbReference type="Rhea" id="RHEA-COMP:12144"/>
        <dbReference type="ChEBI" id="CHEBI:57856"/>
        <dbReference type="ChEBI" id="CHEBI:59789"/>
        <dbReference type="ChEBI" id="CHEBI:90596"/>
        <dbReference type="ChEBI" id="CHEBI:90598"/>
        <dbReference type="EC" id="2.1.1.77"/>
    </reaction>
</comment>
<evidence type="ECO:0000256" key="6">
    <source>
        <dbReference type="ARBA" id="ARBA00022691"/>
    </source>
</evidence>
<name>A0ABN4V3M9_9BACT</name>
<reference evidence="8 9" key="1">
    <citation type="submission" date="2014-02" db="EMBL/GenBank/DDBJ databases">
        <title>Diversity of Thermotogales isolates from hydrothermal vents.</title>
        <authorList>
            <person name="Haverkamp T.H.A."/>
            <person name="Lossouarn J."/>
            <person name="Geslin C."/>
            <person name="Nesbo C.L."/>
        </authorList>
    </citation>
    <scope>NUCLEOTIDE SEQUENCE [LARGE SCALE GENOMIC DNA]</scope>
    <source>
        <strain evidence="8 9">431</strain>
    </source>
</reference>
<gene>
    <name evidence="7" type="primary">pcm</name>
    <name evidence="8" type="ORF">BW47_08900</name>
</gene>
<dbReference type="InterPro" id="IPR000682">
    <property type="entry name" value="PCMT"/>
</dbReference>
<dbReference type="InterPro" id="IPR029063">
    <property type="entry name" value="SAM-dependent_MTases_sf"/>
</dbReference>